<dbReference type="FunFam" id="3.40.50.280:FF:000003">
    <property type="entry name" value="Dimethylamine methyltransferase corrinoid protein"/>
    <property type="match status" value="1"/>
</dbReference>
<comment type="similarity">
    <text evidence="1">Belongs to the methylamine corrinoid protein family.</text>
</comment>
<evidence type="ECO:0000313" key="7">
    <source>
        <dbReference type="EMBL" id="CEJ06717.1"/>
    </source>
</evidence>
<dbReference type="GO" id="GO:0031419">
    <property type="term" value="F:cobalamin binding"/>
    <property type="evidence" value="ECO:0007669"/>
    <property type="project" value="InterPro"/>
</dbReference>
<dbReference type="Pfam" id="PF02607">
    <property type="entry name" value="B12-binding_2"/>
    <property type="match status" value="1"/>
</dbReference>
<gene>
    <name evidence="6" type="ORF">DEACI_0101</name>
    <name evidence="7" type="ORF">DEACI_1167</name>
</gene>
<keyword evidence="3" id="KW-0170">Cobalt</keyword>
<dbReference type="GO" id="GO:0050667">
    <property type="term" value="P:homocysteine metabolic process"/>
    <property type="evidence" value="ECO:0007669"/>
    <property type="project" value="TreeGrafter"/>
</dbReference>
<evidence type="ECO:0000259" key="5">
    <source>
        <dbReference type="PROSITE" id="PS51337"/>
    </source>
</evidence>
<dbReference type="SUPFAM" id="SSF52242">
    <property type="entry name" value="Cobalamin (vitamin B12)-binding domain"/>
    <property type="match status" value="1"/>
</dbReference>
<dbReference type="GO" id="GO:0008705">
    <property type="term" value="F:methionine synthase activity"/>
    <property type="evidence" value="ECO:0007669"/>
    <property type="project" value="TreeGrafter"/>
</dbReference>
<dbReference type="InterPro" id="IPR036724">
    <property type="entry name" value="Cobalamin-bd_sf"/>
</dbReference>
<feature type="domain" description="B12-binding N-terminal" evidence="5">
    <location>
        <begin position="1"/>
        <end position="89"/>
    </location>
</feature>
<dbReference type="EMBL" id="CDGJ01000033">
    <property type="protein sequence ID" value="CEJ06717.1"/>
    <property type="molecule type" value="Genomic_DNA"/>
</dbReference>
<reference evidence="7" key="1">
    <citation type="submission" date="2014-11" db="EMBL/GenBank/DDBJ databases">
        <authorList>
            <person name="Hornung B.V."/>
        </authorList>
    </citation>
    <scope>NUCLEOTIDE SEQUENCE</scope>
    <source>
        <strain evidence="7">INE</strain>
    </source>
</reference>
<dbReference type="Gene3D" id="3.40.50.280">
    <property type="entry name" value="Cobalamin-binding domain"/>
    <property type="match status" value="1"/>
</dbReference>
<keyword evidence="8" id="KW-1185">Reference proteome</keyword>
<dbReference type="Proteomes" id="UP000836597">
    <property type="component" value="Chromosome"/>
</dbReference>
<dbReference type="GO" id="GO:0046872">
    <property type="term" value="F:metal ion binding"/>
    <property type="evidence" value="ECO:0007669"/>
    <property type="project" value="UniProtKB-KW"/>
</dbReference>
<dbReference type="Proteomes" id="UP001071230">
    <property type="component" value="Unassembled WGS sequence"/>
</dbReference>
<proteinExistence type="inferred from homology"/>
<dbReference type="InterPro" id="IPR036594">
    <property type="entry name" value="Meth_synthase_dom"/>
</dbReference>
<dbReference type="InterPro" id="IPR003759">
    <property type="entry name" value="Cbl-bd_cap"/>
</dbReference>
<organism evidence="6">
    <name type="scientific">Acididesulfobacillus acetoxydans</name>
    <dbReference type="NCBI Taxonomy" id="1561005"/>
    <lineage>
        <taxon>Bacteria</taxon>
        <taxon>Bacillati</taxon>
        <taxon>Bacillota</taxon>
        <taxon>Clostridia</taxon>
        <taxon>Eubacteriales</taxon>
        <taxon>Peptococcaceae</taxon>
        <taxon>Acididesulfobacillus</taxon>
    </lineage>
</organism>
<dbReference type="PANTHER" id="PTHR45833">
    <property type="entry name" value="METHIONINE SYNTHASE"/>
    <property type="match status" value="1"/>
</dbReference>
<evidence type="ECO:0000259" key="4">
    <source>
        <dbReference type="PROSITE" id="PS51332"/>
    </source>
</evidence>
<dbReference type="GO" id="GO:0046653">
    <property type="term" value="P:tetrahydrofolate metabolic process"/>
    <property type="evidence" value="ECO:0007669"/>
    <property type="project" value="TreeGrafter"/>
</dbReference>
<keyword evidence="2" id="KW-0479">Metal-binding</keyword>
<dbReference type="SMART" id="SM01018">
    <property type="entry name" value="B12-binding_2"/>
    <property type="match status" value="1"/>
</dbReference>
<dbReference type="GO" id="GO:0005829">
    <property type="term" value="C:cytosol"/>
    <property type="evidence" value="ECO:0007669"/>
    <property type="project" value="TreeGrafter"/>
</dbReference>
<dbReference type="KEGG" id="aacx:DEACI_0101"/>
<dbReference type="CDD" id="cd02070">
    <property type="entry name" value="corrinoid_protein_B12-BD"/>
    <property type="match status" value="1"/>
</dbReference>
<reference evidence="6" key="2">
    <citation type="submission" date="2020-01" db="EMBL/GenBank/DDBJ databases">
        <authorList>
            <person name="Hornung B."/>
        </authorList>
    </citation>
    <scope>NUCLEOTIDE SEQUENCE</scope>
    <source>
        <strain evidence="6">PacBioINE</strain>
    </source>
</reference>
<feature type="domain" description="B12-binding" evidence="4">
    <location>
        <begin position="89"/>
        <end position="212"/>
    </location>
</feature>
<evidence type="ECO:0000256" key="3">
    <source>
        <dbReference type="ARBA" id="ARBA00023285"/>
    </source>
</evidence>
<evidence type="ECO:0000256" key="1">
    <source>
        <dbReference type="ARBA" id="ARBA00010854"/>
    </source>
</evidence>
<dbReference type="Pfam" id="PF02310">
    <property type="entry name" value="B12-binding"/>
    <property type="match status" value="1"/>
</dbReference>
<dbReference type="EMBL" id="LR746496">
    <property type="protein sequence ID" value="CAA7599478.1"/>
    <property type="molecule type" value="Genomic_DNA"/>
</dbReference>
<name>A0A8S0W1L1_9FIRM</name>
<protein>
    <submittedName>
        <fullName evidence="6">Cobalamin (Vitamin B12)-binding domain protein</fullName>
    </submittedName>
    <submittedName>
        <fullName evidence="7">Trimethylamine corrinoid protein</fullName>
    </submittedName>
</protein>
<dbReference type="SUPFAM" id="SSF47644">
    <property type="entry name" value="Methionine synthase domain"/>
    <property type="match status" value="1"/>
</dbReference>
<accession>A0A8S0W1L1</accession>
<dbReference type="Gene3D" id="1.10.1240.10">
    <property type="entry name" value="Methionine synthase domain"/>
    <property type="match status" value="1"/>
</dbReference>
<dbReference type="PROSITE" id="PS51332">
    <property type="entry name" value="B12_BINDING"/>
    <property type="match status" value="1"/>
</dbReference>
<dbReference type="PROSITE" id="PS51337">
    <property type="entry name" value="B12_BINDING_NTER"/>
    <property type="match status" value="1"/>
</dbReference>
<dbReference type="AlphaFoldDB" id="A0A8S0W1L1"/>
<evidence type="ECO:0000256" key="2">
    <source>
        <dbReference type="ARBA" id="ARBA00022723"/>
    </source>
</evidence>
<sequence>MANLLEEIQEGVINGQAPRVKELTQTALDQGMGPQTVLNEGLVPAMAVVGEKFQKGEFFISEMMISARAMYSGLNLVKPLLLSQKAESKGKAVVATVQGDLHDIGKNLVCMMMEGGGYEVVDLGVNATPDKFVAAVKEHRPDFVMMSALLTTTMANMGKTIQALSDNGLRANLKIGIGGAPVTQRFADSIGADFYAADAGEAVTKANMLISK</sequence>
<dbReference type="RefSeq" id="WP_240983281.1">
    <property type="nucleotide sequence ID" value="NZ_CDGJ01000033.1"/>
</dbReference>
<dbReference type="InterPro" id="IPR050554">
    <property type="entry name" value="Met_Synthase/Corrinoid"/>
</dbReference>
<evidence type="ECO:0000313" key="6">
    <source>
        <dbReference type="EMBL" id="CAA7599478.1"/>
    </source>
</evidence>
<dbReference type="InterPro" id="IPR006158">
    <property type="entry name" value="Cobalamin-bd"/>
</dbReference>
<dbReference type="PANTHER" id="PTHR45833:SF1">
    <property type="entry name" value="METHIONINE SYNTHASE"/>
    <property type="match status" value="1"/>
</dbReference>
<evidence type="ECO:0000313" key="8">
    <source>
        <dbReference type="Proteomes" id="UP001071230"/>
    </source>
</evidence>